<dbReference type="Pfam" id="PF13472">
    <property type="entry name" value="Lipase_GDSL_2"/>
    <property type="match status" value="1"/>
</dbReference>
<reference evidence="3 4" key="1">
    <citation type="submission" date="2018-11" db="EMBL/GenBank/DDBJ databases">
        <title>Microbial catabolism of amino acid.</title>
        <authorList>
            <person name="Hibi M."/>
            <person name="Ogawa J."/>
        </authorList>
    </citation>
    <scope>NUCLEOTIDE SEQUENCE [LARGE SCALE GENOMIC DNA]</scope>
    <source>
        <strain evidence="3 4">C31-06</strain>
    </source>
</reference>
<evidence type="ECO:0000313" key="4">
    <source>
        <dbReference type="Proteomes" id="UP000287519"/>
    </source>
</evidence>
<sequence length="286" mass="29214">MRRWILGVPVAVLIPLLAGCSTSTTPPMAQPQPQPQPESPAVATLVGLGDSIPAGDGCPGCTPFVELFGDQLSDGNAVPVQVANLGVGGWTSTDLLDSLEPGAYDADAVSAADLVTVTIGANDFYTELDDYLDGDCGGDDGLGCFAPVLPELQTTLTSVLGRIAELRAGQPTAVLVTGYWDVFPDGDVARDLYGPQFLRDSAALTLRANDVISGVAGAEGATYVDLFSTFKGTWGDGDPTGLLADDGDHPNQIGHQLIADALSSAAAAGSGSTDVSAFTSSGWSPR</sequence>
<dbReference type="RefSeq" id="WP_124394224.1">
    <property type="nucleotide sequence ID" value="NZ_BHYM01000053.1"/>
</dbReference>
<keyword evidence="1" id="KW-0732">Signal</keyword>
<keyword evidence="4" id="KW-1185">Reference proteome</keyword>
<dbReference type="CDD" id="cd00229">
    <property type="entry name" value="SGNH_hydrolase"/>
    <property type="match status" value="1"/>
</dbReference>
<proteinExistence type="predicted"/>
<evidence type="ECO:0000259" key="2">
    <source>
        <dbReference type="Pfam" id="PF13472"/>
    </source>
</evidence>
<feature type="signal peptide" evidence="1">
    <location>
        <begin position="1"/>
        <end position="29"/>
    </location>
</feature>
<dbReference type="PROSITE" id="PS51257">
    <property type="entry name" value="PROKAR_LIPOPROTEIN"/>
    <property type="match status" value="1"/>
</dbReference>
<gene>
    <name evidence="3" type="ORF">Rhow_006174</name>
</gene>
<dbReference type="Proteomes" id="UP000287519">
    <property type="component" value="Unassembled WGS sequence"/>
</dbReference>
<dbReference type="InterPro" id="IPR036514">
    <property type="entry name" value="SGNH_hydro_sf"/>
</dbReference>
<protein>
    <recommendedName>
        <fullName evidence="2">SGNH hydrolase-type esterase domain-containing protein</fullName>
    </recommendedName>
</protein>
<name>A0A402CF69_RHOWR</name>
<evidence type="ECO:0000256" key="1">
    <source>
        <dbReference type="SAM" id="SignalP"/>
    </source>
</evidence>
<evidence type="ECO:0000313" key="3">
    <source>
        <dbReference type="EMBL" id="GCE42235.1"/>
    </source>
</evidence>
<dbReference type="SUPFAM" id="SSF52266">
    <property type="entry name" value="SGNH hydrolase"/>
    <property type="match status" value="1"/>
</dbReference>
<dbReference type="InterPro" id="IPR013830">
    <property type="entry name" value="SGNH_hydro"/>
</dbReference>
<dbReference type="OrthoDB" id="8215557at2"/>
<dbReference type="Gene3D" id="3.40.50.1110">
    <property type="entry name" value="SGNH hydrolase"/>
    <property type="match status" value="1"/>
</dbReference>
<feature type="domain" description="SGNH hydrolase-type esterase" evidence="2">
    <location>
        <begin position="48"/>
        <end position="257"/>
    </location>
</feature>
<dbReference type="EMBL" id="BHYM01000053">
    <property type="protein sequence ID" value="GCE42235.1"/>
    <property type="molecule type" value="Genomic_DNA"/>
</dbReference>
<organism evidence="3 4">
    <name type="scientific">Rhodococcus wratislaviensis</name>
    <name type="common">Tsukamurella wratislaviensis</name>
    <dbReference type="NCBI Taxonomy" id="44752"/>
    <lineage>
        <taxon>Bacteria</taxon>
        <taxon>Bacillati</taxon>
        <taxon>Actinomycetota</taxon>
        <taxon>Actinomycetes</taxon>
        <taxon>Mycobacteriales</taxon>
        <taxon>Nocardiaceae</taxon>
        <taxon>Rhodococcus</taxon>
    </lineage>
</organism>
<feature type="chain" id="PRO_5019042803" description="SGNH hydrolase-type esterase domain-containing protein" evidence="1">
    <location>
        <begin position="30"/>
        <end position="286"/>
    </location>
</feature>
<dbReference type="AlphaFoldDB" id="A0A402CF69"/>
<comment type="caution">
    <text evidence="3">The sequence shown here is derived from an EMBL/GenBank/DDBJ whole genome shotgun (WGS) entry which is preliminary data.</text>
</comment>
<accession>A0A402CF69</accession>